<protein>
    <submittedName>
        <fullName evidence="4">Iron-regulated protein</fullName>
    </submittedName>
</protein>
<accession>A0A657PR67</accession>
<dbReference type="Pfam" id="PF04187">
    <property type="entry name" value="Cofac_haem_bdg"/>
    <property type="match status" value="1"/>
</dbReference>
<dbReference type="SUPFAM" id="SSF50156">
    <property type="entry name" value="PDZ domain-like"/>
    <property type="match status" value="1"/>
</dbReference>
<dbReference type="Pfam" id="PF13180">
    <property type="entry name" value="PDZ_2"/>
    <property type="match status" value="1"/>
</dbReference>
<proteinExistence type="predicted"/>
<feature type="chain" id="PRO_5030148135" evidence="2">
    <location>
        <begin position="21"/>
        <end position="402"/>
    </location>
</feature>
<dbReference type="InterPro" id="IPR007314">
    <property type="entry name" value="Cofac_haem-bd_dom"/>
</dbReference>
<feature type="signal peptide" evidence="2">
    <location>
        <begin position="1"/>
        <end position="20"/>
    </location>
</feature>
<evidence type="ECO:0000313" key="5">
    <source>
        <dbReference type="Proteomes" id="UP000250928"/>
    </source>
</evidence>
<organism evidence="4 5">
    <name type="scientific">Candidatus Sedimenticola endophacoides</name>
    <dbReference type="NCBI Taxonomy" id="2548426"/>
    <lineage>
        <taxon>Bacteria</taxon>
        <taxon>Pseudomonadati</taxon>
        <taxon>Pseudomonadota</taxon>
        <taxon>Gammaproteobacteria</taxon>
        <taxon>Chromatiales</taxon>
        <taxon>Sedimenticolaceae</taxon>
        <taxon>Sedimenticola</taxon>
    </lineage>
</organism>
<sequence length="402" mass="44594">MTKVRSLSKLSLLASVMLVAACGSTGTTGPGPGAPHPGDVPSVDESAAEGAPEHRWSGVDLRAGPDMDRIIEAVGDARVVYVGESHELYGHHLAQMEVLRRLHQRYPDMAIGMEMFQIPFQSVLDAYVRGEIDEREMLRGTEWFERWRYDFRLYRPLVEYARRHGLPIIALNVSNELRERVSEVGVAGLSDEERSRIPAELDKSDQAYRERLRMIFHRHAEGHEKGFERFEEVQLLWDESMAAEAARYLRANPSSRLVVFAGSGHLMHGSGIPNRVQRRIDVPSAIILPGDRIRVEQGIADFLIFPPVSALPKAGVMGIYLGESEQPGASVEALVEESAAARAGVEKDDLITAIDDVAVASPGDVKLELLGRAPGERIRLRVLRRHLLLGDEELGFDFALGE</sequence>
<dbReference type="Gene3D" id="2.30.42.10">
    <property type="match status" value="1"/>
</dbReference>
<dbReference type="EMBL" id="PQCO01000083">
    <property type="protein sequence ID" value="PUE05381.1"/>
    <property type="molecule type" value="Genomic_DNA"/>
</dbReference>
<dbReference type="PROSITE" id="PS51257">
    <property type="entry name" value="PROKAR_LIPOPROTEIN"/>
    <property type="match status" value="1"/>
</dbReference>
<dbReference type="Gene3D" id="3.40.50.11550">
    <property type="match status" value="1"/>
</dbReference>
<name>A0A657PR67_9GAMM</name>
<feature type="domain" description="PDZ" evidence="3">
    <location>
        <begin position="315"/>
        <end position="386"/>
    </location>
</feature>
<dbReference type="SUPFAM" id="SSF159501">
    <property type="entry name" value="EreA/ChaN-like"/>
    <property type="match status" value="1"/>
</dbReference>
<dbReference type="SMART" id="SM00228">
    <property type="entry name" value="PDZ"/>
    <property type="match status" value="1"/>
</dbReference>
<dbReference type="Proteomes" id="UP000250928">
    <property type="component" value="Unassembled WGS sequence"/>
</dbReference>
<evidence type="ECO:0000259" key="3">
    <source>
        <dbReference type="SMART" id="SM00228"/>
    </source>
</evidence>
<gene>
    <name evidence="4" type="ORF">C3L24_01275</name>
</gene>
<feature type="region of interest" description="Disordered" evidence="1">
    <location>
        <begin position="27"/>
        <end position="53"/>
    </location>
</feature>
<comment type="caution">
    <text evidence="4">The sequence shown here is derived from an EMBL/GenBank/DDBJ whole genome shotgun (WGS) entry which is preliminary data.</text>
</comment>
<dbReference type="InterPro" id="IPR001478">
    <property type="entry name" value="PDZ"/>
</dbReference>
<dbReference type="AlphaFoldDB" id="A0A657PR67"/>
<reference evidence="4 5" key="1">
    <citation type="submission" date="2018-01" db="EMBL/GenBank/DDBJ databases">
        <title>Novel co-symbiosis in the lucinid bivalve Phacoides pectinatus.</title>
        <authorList>
            <person name="Lim S.J."/>
            <person name="Davis B.G."/>
            <person name="Gill D.E."/>
            <person name="Engel A.S."/>
            <person name="Anderson L.C."/>
            <person name="Campbell B.J."/>
        </authorList>
    </citation>
    <scope>NUCLEOTIDE SEQUENCE [LARGE SCALE GENOMIC DNA]</scope>
    <source>
        <strain evidence="4">N3_P5</strain>
    </source>
</reference>
<keyword evidence="2" id="KW-0732">Signal</keyword>
<dbReference type="InterPro" id="IPR036034">
    <property type="entry name" value="PDZ_sf"/>
</dbReference>
<evidence type="ECO:0000256" key="1">
    <source>
        <dbReference type="SAM" id="MobiDB-lite"/>
    </source>
</evidence>
<evidence type="ECO:0000256" key="2">
    <source>
        <dbReference type="SAM" id="SignalP"/>
    </source>
</evidence>
<evidence type="ECO:0000313" key="4">
    <source>
        <dbReference type="EMBL" id="PUE05381.1"/>
    </source>
</evidence>
<dbReference type="CDD" id="cd14727">
    <property type="entry name" value="ChanN-like"/>
    <property type="match status" value="1"/>
</dbReference>